<dbReference type="Pfam" id="PF11164">
    <property type="entry name" value="DUF2948"/>
    <property type="match status" value="1"/>
</dbReference>
<dbReference type="EMBL" id="PJNW01000008">
    <property type="protein sequence ID" value="PKR89107.1"/>
    <property type="molecule type" value="Genomic_DNA"/>
</dbReference>
<comment type="caution">
    <text evidence="1">The sequence shown here is derived from an EMBL/GenBank/DDBJ whole genome shotgun (WGS) entry which is preliminary data.</text>
</comment>
<evidence type="ECO:0000313" key="2">
    <source>
        <dbReference type="Proteomes" id="UP000233491"/>
    </source>
</evidence>
<dbReference type="RefSeq" id="WP_101289340.1">
    <property type="nucleotide sequence ID" value="NZ_FOUQ01000017.1"/>
</dbReference>
<accession>A0A1I4WIP8</accession>
<reference evidence="1 2" key="1">
    <citation type="submission" date="2017-12" db="EMBL/GenBank/DDBJ databases">
        <title>Anaerobic carbon monoxide metabolism by Pleomorphomonas carboxyditropha sp. nov., a new mesophilic hydrogenogenic carboxidotroph.</title>
        <authorList>
            <person name="Esquivel-Elizondo S."/>
            <person name="Krajmalnik-Brown R."/>
        </authorList>
    </citation>
    <scope>NUCLEOTIDE SEQUENCE [LARGE SCALE GENOMIC DNA]</scope>
    <source>
        <strain evidence="1 2">R5-392</strain>
    </source>
</reference>
<dbReference type="AlphaFoldDB" id="A0A1I4WIP8"/>
<gene>
    <name evidence="1" type="ORF">CXZ10_11365</name>
</gene>
<evidence type="ECO:0000313" key="1">
    <source>
        <dbReference type="EMBL" id="PKR89107.1"/>
    </source>
</evidence>
<dbReference type="Proteomes" id="UP000233491">
    <property type="component" value="Unassembled WGS sequence"/>
</dbReference>
<sequence length="143" mass="15939">MDMLKLAALDAEDLKVIAAHAQDAVGKVGDIVWRPAEHRLTLELNRFAWEKAGGRTKERRRTLLHFARVGAVKSAHIRRDFPDAIVSLLTIRFEGQDDDPSGRIFLEFAGGGSMRLDVECIEASLTDLGAAWATEHQPRHDLN</sequence>
<name>A0A1I4WIP8_9HYPH</name>
<organism evidence="1 2">
    <name type="scientific">Pleomorphomonas diazotrophica</name>
    <dbReference type="NCBI Taxonomy" id="1166257"/>
    <lineage>
        <taxon>Bacteria</taxon>
        <taxon>Pseudomonadati</taxon>
        <taxon>Pseudomonadota</taxon>
        <taxon>Alphaproteobacteria</taxon>
        <taxon>Hyphomicrobiales</taxon>
        <taxon>Pleomorphomonadaceae</taxon>
        <taxon>Pleomorphomonas</taxon>
    </lineage>
</organism>
<dbReference type="InterPro" id="IPR021335">
    <property type="entry name" value="DUF2948"/>
</dbReference>
<protein>
    <submittedName>
        <fullName evidence="1">DUF2948 domain-containing protein</fullName>
    </submittedName>
</protein>
<keyword evidence="2" id="KW-1185">Reference proteome</keyword>
<dbReference type="OrthoDB" id="9806367at2"/>
<proteinExistence type="predicted"/>